<evidence type="ECO:0000313" key="5">
    <source>
        <dbReference type="EMBL" id="AXE39693.1"/>
    </source>
</evidence>
<keyword evidence="3" id="KW-0472">Membrane</keyword>
<dbReference type="Pfam" id="PF11611">
    <property type="entry name" value="DUF4352"/>
    <property type="match status" value="1"/>
</dbReference>
<evidence type="ECO:0000313" key="6">
    <source>
        <dbReference type="Proteomes" id="UP000251995"/>
    </source>
</evidence>
<dbReference type="Proteomes" id="UP000251995">
    <property type="component" value="Chromosome"/>
</dbReference>
<keyword evidence="3" id="KW-1133">Transmembrane helix</keyword>
<organism evidence="5 6">
    <name type="scientific">Acidipropionibacterium virtanenii</name>
    <dbReference type="NCBI Taxonomy" id="2057246"/>
    <lineage>
        <taxon>Bacteria</taxon>
        <taxon>Bacillati</taxon>
        <taxon>Actinomycetota</taxon>
        <taxon>Actinomycetes</taxon>
        <taxon>Propionibacteriales</taxon>
        <taxon>Propionibacteriaceae</taxon>
        <taxon>Acidipropionibacterium</taxon>
    </lineage>
</organism>
<dbReference type="OrthoDB" id="3430849at2"/>
<feature type="region of interest" description="Disordered" evidence="2">
    <location>
        <begin position="1"/>
        <end position="31"/>
    </location>
</feature>
<gene>
    <name evidence="5" type="ORF">JS278_02555</name>
</gene>
<evidence type="ECO:0000256" key="1">
    <source>
        <dbReference type="ARBA" id="ARBA00022729"/>
    </source>
</evidence>
<dbReference type="AlphaFoldDB" id="A0A344UWP5"/>
<dbReference type="KEGG" id="acij:JS278_02555"/>
<dbReference type="InterPro" id="IPR029050">
    <property type="entry name" value="Immunoprotect_excell_Ig-like"/>
</dbReference>
<keyword evidence="3" id="KW-0812">Transmembrane</keyword>
<keyword evidence="1" id="KW-0732">Signal</keyword>
<feature type="domain" description="DUF4352" evidence="4">
    <location>
        <begin position="104"/>
        <end position="222"/>
    </location>
</feature>
<dbReference type="RefSeq" id="WP_114045532.1">
    <property type="nucleotide sequence ID" value="NZ_CP025198.1"/>
</dbReference>
<reference evidence="5 6" key="1">
    <citation type="submission" date="2017-12" db="EMBL/GenBank/DDBJ databases">
        <title>The whole genome sequence of the Acidipropionibacterium virtanenii sp. nov. type strain JS278.</title>
        <authorList>
            <person name="Laine P."/>
            <person name="Deptula P."/>
            <person name="Varmanen P."/>
            <person name="Auvinen P."/>
        </authorList>
    </citation>
    <scope>NUCLEOTIDE SEQUENCE [LARGE SCALE GENOMIC DNA]</scope>
    <source>
        <strain evidence="5 6">JS278</strain>
    </source>
</reference>
<evidence type="ECO:0000259" key="4">
    <source>
        <dbReference type="Pfam" id="PF11611"/>
    </source>
</evidence>
<dbReference type="InterPro" id="IPR029051">
    <property type="entry name" value="DUF4352"/>
</dbReference>
<feature type="region of interest" description="Disordered" evidence="2">
    <location>
        <begin position="61"/>
        <end position="98"/>
    </location>
</feature>
<protein>
    <recommendedName>
        <fullName evidence="4">DUF4352 domain-containing protein</fullName>
    </recommendedName>
</protein>
<proteinExistence type="predicted"/>
<dbReference type="EMBL" id="CP025198">
    <property type="protein sequence ID" value="AXE39693.1"/>
    <property type="molecule type" value="Genomic_DNA"/>
</dbReference>
<feature type="transmembrane region" description="Helical" evidence="3">
    <location>
        <begin position="41"/>
        <end position="60"/>
    </location>
</feature>
<keyword evidence="6" id="KW-1185">Reference proteome</keyword>
<feature type="compositionally biased region" description="Low complexity" evidence="2">
    <location>
        <begin position="65"/>
        <end position="93"/>
    </location>
</feature>
<name>A0A344UWP5_9ACTN</name>
<evidence type="ECO:0000256" key="3">
    <source>
        <dbReference type="SAM" id="Phobius"/>
    </source>
</evidence>
<accession>A0A344UWP5</accession>
<sequence length="229" mass="24055">MSQQTPGHQQPDPRQPYQQGPVYQGPNFPPQKPKKSIWKRWWMICLYIVVAIAVFANMGGGGGEEAATTDSSATAAADEAGDAGATATKPATKATKKAAPKKVGIGTAVKSADLTLTVTEFKCGVSVSDGYQDITPQGQFCKMSLTIRNDGSDQATVDDSQIKVKDAKGNEYGTSSDTMTVDGNIFLKQINPGNKIVGVAYYDVPVGTTPVTAEFRGSILSSAAEVALS</sequence>
<dbReference type="Gene3D" id="2.60.40.1240">
    <property type="match status" value="1"/>
</dbReference>
<feature type="compositionally biased region" description="Low complexity" evidence="2">
    <location>
        <begin position="15"/>
        <end position="26"/>
    </location>
</feature>
<evidence type="ECO:0000256" key="2">
    <source>
        <dbReference type="SAM" id="MobiDB-lite"/>
    </source>
</evidence>